<dbReference type="PROSITE" id="PS51219">
    <property type="entry name" value="DPCK"/>
    <property type="match status" value="1"/>
</dbReference>
<evidence type="ECO:0000256" key="12">
    <source>
        <dbReference type="ARBA" id="ARBA00023128"/>
    </source>
</evidence>
<keyword evidence="8" id="KW-0548">Nucleotidyltransferase</keyword>
<dbReference type="GO" id="GO:0005759">
    <property type="term" value="C:mitochondrial matrix"/>
    <property type="evidence" value="ECO:0007669"/>
    <property type="project" value="UniProtKB-SubCell"/>
</dbReference>
<dbReference type="NCBIfam" id="TIGR00152">
    <property type="entry name" value="dephospho-CoA kinase"/>
    <property type="match status" value="1"/>
</dbReference>
<sequence>MAHTGLLILTNPAKVAKLVQVIRKHVLKTLYIQYFPEKNIISSNYTLPAAKLKGPRYSQVVASIYALASNYFSNLDVRVLLSSLKNPNGYMIHTKKPVELIIFDCTYSNNDANSFMQDCLSNTSMGCKFLTFDEKDQENNSSEININDVSEGKMYKSVVLGGTFDRLHNGHKIFISDAILRCTEKCTVGVTDLNMIERKILWELIEPCSNRIACLKDFAEDVDPSLSYNIVPISDLYGPTKEDPNMDMIVVSEETEKGGKLVNDKRKENNLKLLDIHVVKLLEDSNHQEHEEAKISSSNHRMRLLGTRLKKPNTDGKPIRPYVIGLTGGIASGKSSIADKLEKLGAGLINCDLIAHALYSPGEKCYNLVVEAFGHDYLLPDGQINRKALGNLVFNDKHELEKLNKLLWPVIRKETERKVNDLYQQGFNVVVVEAAVLIQAGWQCMFHEIWTCIIPQQEAIKRLIERNKLSEEQAKTRILVQPSNVEQVANAHVVVSTLWSHEVTQQQVQRAWDEIQKDLKNHAKS</sequence>
<evidence type="ECO:0000256" key="9">
    <source>
        <dbReference type="ARBA" id="ARBA00022741"/>
    </source>
</evidence>
<dbReference type="InParanoid" id="A0A7M7HDD9"/>
<keyword evidence="9" id="KW-0547">Nucleotide-binding</keyword>
<dbReference type="RefSeq" id="XP_008217932.1">
    <property type="nucleotide sequence ID" value="XM_008219710.4"/>
</dbReference>
<keyword evidence="10" id="KW-0418">Kinase</keyword>
<evidence type="ECO:0000256" key="4">
    <source>
        <dbReference type="ARBA" id="ARBA00012392"/>
    </source>
</evidence>
<dbReference type="PANTHER" id="PTHR10695:SF46">
    <property type="entry name" value="BIFUNCTIONAL COENZYME A SYNTHASE-RELATED"/>
    <property type="match status" value="1"/>
</dbReference>
<evidence type="ECO:0000256" key="20">
    <source>
        <dbReference type="ARBA" id="ARBA00066359"/>
    </source>
</evidence>
<comment type="subcellular location">
    <subcellularLocation>
        <location evidence="2">Cytoplasm</location>
    </subcellularLocation>
    <subcellularLocation>
        <location evidence="1">Mitochondrion matrix</location>
    </subcellularLocation>
</comment>
<evidence type="ECO:0000313" key="24">
    <source>
        <dbReference type="Proteomes" id="UP000002358"/>
    </source>
</evidence>
<dbReference type="GO" id="GO:0005524">
    <property type="term" value="F:ATP binding"/>
    <property type="evidence" value="ECO:0007669"/>
    <property type="project" value="UniProtKB-KW"/>
</dbReference>
<comment type="subunit">
    <text evidence="3">Monomer.</text>
</comment>
<proteinExistence type="inferred from homology"/>
<keyword evidence="24" id="KW-1185">Reference proteome</keyword>
<evidence type="ECO:0000256" key="5">
    <source>
        <dbReference type="ARBA" id="ARBA00022490"/>
    </source>
</evidence>
<dbReference type="CTD" id="38647"/>
<dbReference type="Proteomes" id="UP000002358">
    <property type="component" value="Unassembled WGS sequence"/>
</dbReference>
<dbReference type="InterPro" id="IPR004821">
    <property type="entry name" value="Cyt_trans-like"/>
</dbReference>
<evidence type="ECO:0000256" key="10">
    <source>
        <dbReference type="ARBA" id="ARBA00022777"/>
    </source>
</evidence>
<comment type="similarity">
    <text evidence="19">In the central section; belongs to the eukaryotic CoaD family.</text>
</comment>
<evidence type="ECO:0000256" key="13">
    <source>
        <dbReference type="ARBA" id="ARBA00023268"/>
    </source>
</evidence>
<evidence type="ECO:0000313" key="23">
    <source>
        <dbReference type="EnsemblMetazoa" id="XP_008217932"/>
    </source>
</evidence>
<dbReference type="NCBIfam" id="NF001985">
    <property type="entry name" value="PRK00777.1"/>
    <property type="match status" value="1"/>
</dbReference>
<accession>A0A7M7HDD9</accession>
<dbReference type="HAMAP" id="MF_00376">
    <property type="entry name" value="Dephospho_CoA_kinase"/>
    <property type="match status" value="1"/>
</dbReference>
<keyword evidence="11" id="KW-0067">ATP-binding</keyword>
<keyword evidence="6" id="KW-0597">Phosphoprotein</keyword>
<dbReference type="KEGG" id="nvi:100116195"/>
<dbReference type="AlphaFoldDB" id="A0A7M7HDD9"/>
<keyword evidence="7" id="KW-0808">Transferase</keyword>
<dbReference type="SMR" id="A0A7M7HDD9"/>
<evidence type="ECO:0000256" key="18">
    <source>
        <dbReference type="ARBA" id="ARBA00060696"/>
    </source>
</evidence>
<name>A0A7M7HDD9_NASVI</name>
<dbReference type="GO" id="GO:0004140">
    <property type="term" value="F:dephospho-CoA kinase activity"/>
    <property type="evidence" value="ECO:0007669"/>
    <property type="project" value="UniProtKB-EC"/>
</dbReference>
<dbReference type="GeneID" id="100116195"/>
<evidence type="ECO:0000259" key="22">
    <source>
        <dbReference type="Pfam" id="PF01467"/>
    </source>
</evidence>
<dbReference type="EC" id="2.7.1.24" evidence="20"/>
<evidence type="ECO:0000256" key="14">
    <source>
        <dbReference type="ARBA" id="ARBA00051310"/>
    </source>
</evidence>
<evidence type="ECO:0000256" key="11">
    <source>
        <dbReference type="ARBA" id="ARBA00022840"/>
    </source>
</evidence>
<dbReference type="FunFam" id="3.40.50.620:FF:000089">
    <property type="entry name" value="Bifunctional coenzyme A synthase"/>
    <property type="match status" value="1"/>
</dbReference>
<dbReference type="FunFam" id="3.40.50.300:FF:000899">
    <property type="entry name" value="Bifunctional coenzyme A synthase"/>
    <property type="match status" value="1"/>
</dbReference>
<dbReference type="Gene3D" id="3.40.50.620">
    <property type="entry name" value="HUPs"/>
    <property type="match status" value="1"/>
</dbReference>
<dbReference type="CDD" id="cd02022">
    <property type="entry name" value="DPCK"/>
    <property type="match status" value="1"/>
</dbReference>
<comment type="function">
    <text evidence="16">Bifunctional enzyme that catalyzes the fourth and fifth sequential steps of CoA biosynthetic pathway. The fourth reaction is catalyzed by the phosphopantetheine adenylyltransferase, coded by the coaD domain; the fifth reaction is catalyzed by the dephospho-CoA kinase, coded by the coaE domain. May act as a point of CoA biosynthesis regulation.</text>
</comment>
<protein>
    <recommendedName>
        <fullName evidence="21">Bifunctional coenzyme A synthase</fullName>
        <ecNumber evidence="20">2.7.1.24</ecNumber>
        <ecNumber evidence="4">2.7.7.3</ecNumber>
    </recommendedName>
</protein>
<organism evidence="23 24">
    <name type="scientific">Nasonia vitripennis</name>
    <name type="common">Parasitic wasp</name>
    <dbReference type="NCBI Taxonomy" id="7425"/>
    <lineage>
        <taxon>Eukaryota</taxon>
        <taxon>Metazoa</taxon>
        <taxon>Ecdysozoa</taxon>
        <taxon>Arthropoda</taxon>
        <taxon>Hexapoda</taxon>
        <taxon>Insecta</taxon>
        <taxon>Pterygota</taxon>
        <taxon>Neoptera</taxon>
        <taxon>Endopterygota</taxon>
        <taxon>Hymenoptera</taxon>
        <taxon>Apocrita</taxon>
        <taxon>Proctotrupomorpha</taxon>
        <taxon>Chalcidoidea</taxon>
        <taxon>Pteromalidae</taxon>
        <taxon>Pteromalinae</taxon>
        <taxon>Nasonia</taxon>
    </lineage>
</organism>
<evidence type="ECO:0000256" key="3">
    <source>
        <dbReference type="ARBA" id="ARBA00011245"/>
    </source>
</evidence>
<dbReference type="InterPro" id="IPR027417">
    <property type="entry name" value="P-loop_NTPase"/>
</dbReference>
<dbReference type="Pfam" id="PF01467">
    <property type="entry name" value="CTP_transf_like"/>
    <property type="match status" value="1"/>
</dbReference>
<dbReference type="EC" id="2.7.7.3" evidence="4"/>
<evidence type="ECO:0000256" key="15">
    <source>
        <dbReference type="ARBA" id="ARBA00051912"/>
    </source>
</evidence>
<evidence type="ECO:0000256" key="7">
    <source>
        <dbReference type="ARBA" id="ARBA00022679"/>
    </source>
</evidence>
<keyword evidence="13" id="KW-0511">Multifunctional enzyme</keyword>
<dbReference type="InterPro" id="IPR014729">
    <property type="entry name" value="Rossmann-like_a/b/a_fold"/>
</dbReference>
<dbReference type="CDD" id="cd02164">
    <property type="entry name" value="PPAT_CoAS"/>
    <property type="match status" value="1"/>
</dbReference>
<comment type="catalytic activity">
    <reaction evidence="14">
        <text>(R)-4'-phosphopantetheine + ATP + H(+) = 3'-dephospho-CoA + diphosphate</text>
        <dbReference type="Rhea" id="RHEA:19801"/>
        <dbReference type="ChEBI" id="CHEBI:15378"/>
        <dbReference type="ChEBI" id="CHEBI:30616"/>
        <dbReference type="ChEBI" id="CHEBI:33019"/>
        <dbReference type="ChEBI" id="CHEBI:57328"/>
        <dbReference type="ChEBI" id="CHEBI:61723"/>
        <dbReference type="EC" id="2.7.7.3"/>
    </reaction>
    <physiologicalReaction direction="left-to-right" evidence="14">
        <dbReference type="Rhea" id="RHEA:19802"/>
    </physiologicalReaction>
</comment>
<evidence type="ECO:0000256" key="6">
    <source>
        <dbReference type="ARBA" id="ARBA00022553"/>
    </source>
</evidence>
<dbReference type="SUPFAM" id="SSF52540">
    <property type="entry name" value="P-loop containing nucleoside triphosphate hydrolases"/>
    <property type="match status" value="1"/>
</dbReference>
<dbReference type="Gene3D" id="3.40.50.300">
    <property type="entry name" value="P-loop containing nucleotide triphosphate hydrolases"/>
    <property type="match status" value="1"/>
</dbReference>
<comment type="pathway">
    <text evidence="18">Cofactor biosynthesis; coenzyme A biosynthesis; CoA from (R)-pantothenate: step 5/5.</text>
</comment>
<evidence type="ECO:0000256" key="21">
    <source>
        <dbReference type="ARBA" id="ARBA00067394"/>
    </source>
</evidence>
<dbReference type="GO" id="GO:0015937">
    <property type="term" value="P:coenzyme A biosynthetic process"/>
    <property type="evidence" value="ECO:0007669"/>
    <property type="project" value="InterPro"/>
</dbReference>
<dbReference type="PANTHER" id="PTHR10695">
    <property type="entry name" value="DEPHOSPHO-COA KINASE-RELATED"/>
    <property type="match status" value="1"/>
</dbReference>
<keyword evidence="12" id="KW-0496">Mitochondrion</keyword>
<reference evidence="23" key="1">
    <citation type="submission" date="2021-01" db="UniProtKB">
        <authorList>
            <consortium name="EnsemblMetazoa"/>
        </authorList>
    </citation>
    <scope>IDENTIFICATION</scope>
</reference>
<dbReference type="InterPro" id="IPR001977">
    <property type="entry name" value="Depp_CoAkinase"/>
</dbReference>
<evidence type="ECO:0000256" key="17">
    <source>
        <dbReference type="ARBA" id="ARBA00060565"/>
    </source>
</evidence>
<comment type="catalytic activity">
    <reaction evidence="15">
        <text>3'-dephospho-CoA + ATP = ADP + CoA + H(+)</text>
        <dbReference type="Rhea" id="RHEA:18245"/>
        <dbReference type="ChEBI" id="CHEBI:15378"/>
        <dbReference type="ChEBI" id="CHEBI:30616"/>
        <dbReference type="ChEBI" id="CHEBI:57287"/>
        <dbReference type="ChEBI" id="CHEBI:57328"/>
        <dbReference type="ChEBI" id="CHEBI:456216"/>
        <dbReference type="EC" id="2.7.1.24"/>
    </reaction>
    <physiologicalReaction direction="left-to-right" evidence="15">
        <dbReference type="Rhea" id="RHEA:18246"/>
    </physiologicalReaction>
</comment>
<comment type="pathway">
    <text evidence="17">Cofactor biosynthesis; coenzyme A biosynthesis; CoA from (R)-pantothenate: step 4/5.</text>
</comment>
<dbReference type="FunCoup" id="A0A7M7HDD9">
    <property type="interactions" value="1456"/>
</dbReference>
<evidence type="ECO:0000256" key="16">
    <source>
        <dbReference type="ARBA" id="ARBA00059677"/>
    </source>
</evidence>
<evidence type="ECO:0000256" key="1">
    <source>
        <dbReference type="ARBA" id="ARBA00004305"/>
    </source>
</evidence>
<dbReference type="Pfam" id="PF01121">
    <property type="entry name" value="CoaE"/>
    <property type="match status" value="1"/>
</dbReference>
<evidence type="ECO:0000256" key="19">
    <source>
        <dbReference type="ARBA" id="ARBA00061673"/>
    </source>
</evidence>
<dbReference type="SUPFAM" id="SSF52374">
    <property type="entry name" value="Nucleotidylyl transferase"/>
    <property type="match status" value="1"/>
</dbReference>
<feature type="domain" description="Cytidyltransferase-like" evidence="22">
    <location>
        <begin position="159"/>
        <end position="301"/>
    </location>
</feature>
<dbReference type="EnsemblMetazoa" id="XM_008219710">
    <property type="protein sequence ID" value="XP_008217932"/>
    <property type="gene ID" value="LOC100116195"/>
</dbReference>
<keyword evidence="5" id="KW-0963">Cytoplasm</keyword>
<dbReference type="GO" id="GO:0004595">
    <property type="term" value="F:pantetheine-phosphate adenylyltransferase activity"/>
    <property type="evidence" value="ECO:0007669"/>
    <property type="project" value="UniProtKB-EC"/>
</dbReference>
<dbReference type="OrthoDB" id="330671at2759"/>
<evidence type="ECO:0000256" key="8">
    <source>
        <dbReference type="ARBA" id="ARBA00022695"/>
    </source>
</evidence>
<evidence type="ECO:0000256" key="2">
    <source>
        <dbReference type="ARBA" id="ARBA00004496"/>
    </source>
</evidence>